<proteinExistence type="predicted"/>
<name>A0A4Z2J285_9TELE</name>
<dbReference type="OrthoDB" id="10620016at2759"/>
<evidence type="ECO:0000313" key="1">
    <source>
        <dbReference type="EMBL" id="TNN84061.1"/>
    </source>
</evidence>
<keyword evidence="2" id="KW-1185">Reference proteome</keyword>
<reference evidence="1 2" key="1">
    <citation type="submission" date="2019-03" db="EMBL/GenBank/DDBJ databases">
        <title>First draft genome of Liparis tanakae, snailfish: a comprehensive survey of snailfish specific genes.</title>
        <authorList>
            <person name="Kim W."/>
            <person name="Song I."/>
            <person name="Jeong J.-H."/>
            <person name="Kim D."/>
            <person name="Kim S."/>
            <person name="Ryu S."/>
            <person name="Song J.Y."/>
            <person name="Lee S.K."/>
        </authorList>
    </citation>
    <scope>NUCLEOTIDE SEQUENCE [LARGE SCALE GENOMIC DNA]</scope>
    <source>
        <tissue evidence="1">Muscle</tissue>
    </source>
</reference>
<gene>
    <name evidence="1" type="ORF">EYF80_005667</name>
</gene>
<dbReference type="EMBL" id="SRLO01000029">
    <property type="protein sequence ID" value="TNN84061.1"/>
    <property type="molecule type" value="Genomic_DNA"/>
</dbReference>
<sequence>MAKNILPGTFLSPVLIKHQVPGHWRVYSPTPAIYTSMRANELPTMPVIIMVMGNPTDTDPQLEFLVSLPSRNDLETLKSNIDEDLERLRFCPFSGEEEGERDLFLGEEPFADLELDLLKENQALRSRQLWLCPISQIKKAWVFPMLRCPCCLGTEKTEDRDQAHLFHLARCDGGHAGSLAQNKSLGGKDGVSEREAIQLGLKVFHLFFISYTLMKEESARTRYWQASGTWALPVLP</sequence>
<comment type="caution">
    <text evidence="1">The sequence shown here is derived from an EMBL/GenBank/DDBJ whole genome shotgun (WGS) entry which is preliminary data.</text>
</comment>
<evidence type="ECO:0000313" key="2">
    <source>
        <dbReference type="Proteomes" id="UP000314294"/>
    </source>
</evidence>
<organism evidence="1 2">
    <name type="scientific">Liparis tanakae</name>
    <name type="common">Tanaka's snailfish</name>
    <dbReference type="NCBI Taxonomy" id="230148"/>
    <lineage>
        <taxon>Eukaryota</taxon>
        <taxon>Metazoa</taxon>
        <taxon>Chordata</taxon>
        <taxon>Craniata</taxon>
        <taxon>Vertebrata</taxon>
        <taxon>Euteleostomi</taxon>
        <taxon>Actinopterygii</taxon>
        <taxon>Neopterygii</taxon>
        <taxon>Teleostei</taxon>
        <taxon>Neoteleostei</taxon>
        <taxon>Acanthomorphata</taxon>
        <taxon>Eupercaria</taxon>
        <taxon>Perciformes</taxon>
        <taxon>Cottioidei</taxon>
        <taxon>Cottales</taxon>
        <taxon>Liparidae</taxon>
        <taxon>Liparis</taxon>
    </lineage>
</organism>
<dbReference type="Proteomes" id="UP000314294">
    <property type="component" value="Unassembled WGS sequence"/>
</dbReference>
<accession>A0A4Z2J285</accession>
<protein>
    <submittedName>
        <fullName evidence="1">Uncharacterized protein</fullName>
    </submittedName>
</protein>
<dbReference type="AlphaFoldDB" id="A0A4Z2J285"/>